<dbReference type="OrthoDB" id="61870at2759"/>
<comment type="caution">
    <text evidence="1">The sequence shown here is derived from an EMBL/GenBank/DDBJ whole genome shotgun (WGS) entry which is preliminary data.</text>
</comment>
<proteinExistence type="predicted"/>
<protein>
    <submittedName>
        <fullName evidence="1">Gcn5-related n-acetyltransferase</fullName>
    </submittedName>
</protein>
<accession>A0A167U4F5</accession>
<dbReference type="PANTHER" id="PTHR20958:SF6">
    <property type="entry name" value="GLYCINE N-ACYLTRANSFERASE-LIKE PROTEIN"/>
    <property type="match status" value="1"/>
</dbReference>
<dbReference type="AlphaFoldDB" id="A0A167U4F5"/>
<sequence>MHIHDVPVRPTPDQLRRLRAHRPYALALLSRLQVAAGAFDGLGGAADNHGAGTSPYAHVLFVEEGTTETGTETRTACDPPFAAAFVDLSKAPETAAWLYATDQDGSLHPPDDATPTAWVVDRGAALVADWAPARRAQLAEAAASATTAAAAAQVTTHVKVNIHDGVRYLLQHPEAVEGVGRTDTDGDGRDAVTVTTTYWDAYDKWLFRIKDLPVLSNLTDTAVDIAPAATATAAPPPLSTLYWDVVRPGDVALVMARTSIPRSAATLLSLPSVALRDGSGGGGRGEHQHNINGTLQAWAFLGVDGSLWSLHCEPAYRGRGLAKTLAARLLRTYSGVFDDDDDDNDDGGGWCAADVSALNRQSQGVCRSLGGVRTWSTAWVIIQYDSLGDDE</sequence>
<name>A0A167U4F5_9HYPO</name>
<keyword evidence="2" id="KW-1185">Reference proteome</keyword>
<dbReference type="GO" id="GO:0016740">
    <property type="term" value="F:transferase activity"/>
    <property type="evidence" value="ECO:0007669"/>
    <property type="project" value="UniProtKB-KW"/>
</dbReference>
<dbReference type="Proteomes" id="UP000076874">
    <property type="component" value="Unassembled WGS sequence"/>
</dbReference>
<dbReference type="Gene3D" id="3.40.630.30">
    <property type="match status" value="1"/>
</dbReference>
<evidence type="ECO:0000313" key="1">
    <source>
        <dbReference type="EMBL" id="OAA61235.1"/>
    </source>
</evidence>
<dbReference type="InterPro" id="IPR016181">
    <property type="entry name" value="Acyl_CoA_acyltransferase"/>
</dbReference>
<dbReference type="EMBL" id="AZHD01000008">
    <property type="protein sequence ID" value="OAA61235.1"/>
    <property type="molecule type" value="Genomic_DNA"/>
</dbReference>
<dbReference type="SUPFAM" id="SSF55729">
    <property type="entry name" value="Acyl-CoA N-acyltransferases (Nat)"/>
    <property type="match status" value="1"/>
</dbReference>
<keyword evidence="1" id="KW-0808">Transferase</keyword>
<reference evidence="1 2" key="1">
    <citation type="journal article" date="2016" name="Genome Biol. Evol.">
        <title>Divergent and convergent evolution of fungal pathogenicity.</title>
        <authorList>
            <person name="Shang Y."/>
            <person name="Xiao G."/>
            <person name="Zheng P."/>
            <person name="Cen K."/>
            <person name="Zhan S."/>
            <person name="Wang C."/>
        </authorList>
    </citation>
    <scope>NUCLEOTIDE SEQUENCE [LARGE SCALE GENOMIC DNA]</scope>
    <source>
        <strain evidence="1 2">RCEF 264</strain>
    </source>
</reference>
<dbReference type="InterPro" id="IPR053225">
    <property type="entry name" value="Acyl-CoA_N-acyltransferase"/>
</dbReference>
<organism evidence="1 2">
    <name type="scientific">Niveomyces insectorum RCEF 264</name>
    <dbReference type="NCBI Taxonomy" id="1081102"/>
    <lineage>
        <taxon>Eukaryota</taxon>
        <taxon>Fungi</taxon>
        <taxon>Dikarya</taxon>
        <taxon>Ascomycota</taxon>
        <taxon>Pezizomycotina</taxon>
        <taxon>Sordariomycetes</taxon>
        <taxon>Hypocreomycetidae</taxon>
        <taxon>Hypocreales</taxon>
        <taxon>Cordycipitaceae</taxon>
        <taxon>Niveomyces</taxon>
    </lineage>
</organism>
<evidence type="ECO:0000313" key="2">
    <source>
        <dbReference type="Proteomes" id="UP000076874"/>
    </source>
</evidence>
<gene>
    <name evidence="1" type="ORF">SPI_05259</name>
</gene>
<dbReference type="PANTHER" id="PTHR20958">
    <property type="entry name" value="GLYCINE N-ACYLTRANSFERASE-LIKE PROTEIN"/>
    <property type="match status" value="1"/>
</dbReference>